<evidence type="ECO:0000313" key="3">
    <source>
        <dbReference type="Proteomes" id="UP000014062"/>
    </source>
</evidence>
<gene>
    <name evidence="2" type="ORF">SLI_7099</name>
</gene>
<name>A0A7U9E2S6_STRLI</name>
<dbReference type="Proteomes" id="UP000014062">
    <property type="component" value="Chromosome"/>
</dbReference>
<dbReference type="EMBL" id="CM001889">
    <property type="protein sequence ID" value="EOY51803.1"/>
    <property type="molecule type" value="Genomic_DNA"/>
</dbReference>
<evidence type="ECO:0000313" key="2">
    <source>
        <dbReference type="EMBL" id="EOY51803.1"/>
    </source>
</evidence>
<organism evidence="2 3">
    <name type="scientific">Streptomyces lividans 1326</name>
    <dbReference type="NCBI Taxonomy" id="1200984"/>
    <lineage>
        <taxon>Bacteria</taxon>
        <taxon>Bacillati</taxon>
        <taxon>Actinomycetota</taxon>
        <taxon>Actinomycetes</taxon>
        <taxon>Kitasatosporales</taxon>
        <taxon>Streptomycetaceae</taxon>
        <taxon>Streptomyces</taxon>
    </lineage>
</organism>
<protein>
    <submittedName>
        <fullName evidence="2">Uncharacterized protein</fullName>
    </submittedName>
</protein>
<feature type="region of interest" description="Disordered" evidence="1">
    <location>
        <begin position="48"/>
        <end position="108"/>
    </location>
</feature>
<dbReference type="AlphaFoldDB" id="A0A7U9E2S6"/>
<sequence length="108" mass="11257">MVGRPCLGHPGGMSAEGIGCRERRVHRPFDGRSTPLAPAFAAIIIVDSGPARQTAPPDRASRTSHSVRRCSHRVRTSPVGPVPLTAEAAPSASSQHSDLRNVSAGQGT</sequence>
<feature type="compositionally biased region" description="Basic residues" evidence="1">
    <location>
        <begin position="65"/>
        <end position="75"/>
    </location>
</feature>
<reference evidence="3" key="1">
    <citation type="journal article" date="2013" name="Genome Biol. Evol.">
        <title>The genome sequence of Streptomyces lividans 66 reveals a novel tRNA-dependent peptide biosynthetic system within a metal-related genomic island.</title>
        <authorList>
            <person name="Cruz-Morales P."/>
            <person name="Vijgenboom E."/>
            <person name="Iruegas-Bocardo F."/>
            <person name="Girard G."/>
            <person name="Yanez-Guerra L.A."/>
            <person name="Ramos-Aboites H.E."/>
            <person name="Pernodet J.L."/>
            <person name="Anne J."/>
            <person name="van Wezel G.P."/>
            <person name="Barona-Gomez F."/>
        </authorList>
    </citation>
    <scope>NUCLEOTIDE SEQUENCE [LARGE SCALE GENOMIC DNA]</scope>
    <source>
        <strain evidence="3">1326</strain>
    </source>
</reference>
<proteinExistence type="predicted"/>
<evidence type="ECO:0000256" key="1">
    <source>
        <dbReference type="SAM" id="MobiDB-lite"/>
    </source>
</evidence>
<accession>A0A7U9E2S6</accession>